<feature type="transmembrane region" description="Helical" evidence="1">
    <location>
        <begin position="113"/>
        <end position="133"/>
    </location>
</feature>
<feature type="transmembrane region" description="Helical" evidence="1">
    <location>
        <begin position="84"/>
        <end position="106"/>
    </location>
</feature>
<protein>
    <submittedName>
        <fullName evidence="2">Energy-coupling factor transport system substrate-specific component</fullName>
    </submittedName>
</protein>
<dbReference type="RefSeq" id="WP_307250842.1">
    <property type="nucleotide sequence ID" value="NZ_JAUSUV010000002.1"/>
</dbReference>
<sequence>MKKGLKLTDILVTIVISLVFGVIYKLWSPIYSAVKPIGLHVDQLLYGMWFMAGPLAFLIIRKPGVALLAETAASSGELLMGSEWGLSTLIYGLIQGLLAELILALFRYKKANVLVVSLAAIASCAGSIVFDYFQGYIDALVWWNLGLFFIARFVGSVLIAGVIAYGLAKALEKTGVTGLVRGSTEADVRSLDD</sequence>
<keyword evidence="1" id="KW-0472">Membrane</keyword>
<proteinExistence type="predicted"/>
<comment type="caution">
    <text evidence="2">The sequence shown here is derived from an EMBL/GenBank/DDBJ whole genome shotgun (WGS) entry which is preliminary data.</text>
</comment>
<evidence type="ECO:0000256" key="1">
    <source>
        <dbReference type="SAM" id="Phobius"/>
    </source>
</evidence>
<accession>A0AAJ1TCS0</accession>
<evidence type="ECO:0000313" key="3">
    <source>
        <dbReference type="Proteomes" id="UP001238450"/>
    </source>
</evidence>
<keyword evidence="1" id="KW-0812">Transmembrane</keyword>
<keyword evidence="1" id="KW-1133">Transmembrane helix</keyword>
<gene>
    <name evidence="2" type="ORF">J2Z48_000582</name>
</gene>
<reference evidence="2 3" key="1">
    <citation type="submission" date="2023-07" db="EMBL/GenBank/DDBJ databases">
        <title>Genomic Encyclopedia of Type Strains, Phase IV (KMG-IV): sequencing the most valuable type-strain genomes for metagenomic binning, comparative biology and taxonomic classification.</title>
        <authorList>
            <person name="Goeker M."/>
        </authorList>
    </citation>
    <scope>NUCLEOTIDE SEQUENCE [LARGE SCALE GENOMIC DNA]</scope>
    <source>
        <strain evidence="2 3">DSM 46876</strain>
    </source>
</reference>
<feature type="transmembrane region" description="Helical" evidence="1">
    <location>
        <begin position="145"/>
        <end position="168"/>
    </location>
</feature>
<feature type="transmembrane region" description="Helical" evidence="1">
    <location>
        <begin position="7"/>
        <end position="27"/>
    </location>
</feature>
<dbReference type="InterPro" id="IPR017195">
    <property type="entry name" value="ABC_thiamin-permease_prd"/>
</dbReference>
<evidence type="ECO:0000313" key="2">
    <source>
        <dbReference type="EMBL" id="MDQ0416418.1"/>
    </source>
</evidence>
<dbReference type="EMBL" id="JAUSUV010000002">
    <property type="protein sequence ID" value="MDQ0416418.1"/>
    <property type="molecule type" value="Genomic_DNA"/>
</dbReference>
<name>A0AAJ1TCS0_9BACL</name>
<dbReference type="Pfam" id="PF09819">
    <property type="entry name" value="ABC_cobalt"/>
    <property type="match status" value="1"/>
</dbReference>
<dbReference type="Proteomes" id="UP001238450">
    <property type="component" value="Unassembled WGS sequence"/>
</dbReference>
<dbReference type="AlphaFoldDB" id="A0AAJ1TCS0"/>
<organism evidence="2 3">
    <name type="scientific">Croceifilum oryzae</name>
    <dbReference type="NCBI Taxonomy" id="1553429"/>
    <lineage>
        <taxon>Bacteria</taxon>
        <taxon>Bacillati</taxon>
        <taxon>Bacillota</taxon>
        <taxon>Bacilli</taxon>
        <taxon>Bacillales</taxon>
        <taxon>Thermoactinomycetaceae</taxon>
        <taxon>Croceifilum</taxon>
    </lineage>
</organism>
<dbReference type="PIRSF" id="PIRSF037394">
    <property type="entry name" value="ABC_thiamine-permease_YkoE_prd"/>
    <property type="match status" value="1"/>
</dbReference>
<keyword evidence="3" id="KW-1185">Reference proteome</keyword>